<keyword evidence="3" id="KW-1185">Reference proteome</keyword>
<evidence type="ECO:0000313" key="2">
    <source>
        <dbReference type="EMBL" id="MDC8830476.1"/>
    </source>
</evidence>
<gene>
    <name evidence="2" type="ORF">OIK42_06820</name>
</gene>
<dbReference type="PANTHER" id="PTHR43245:SF23">
    <property type="entry name" value="NAD(P)-BINDING DOMAIN-CONTAINING PROTEIN"/>
    <property type="match status" value="1"/>
</dbReference>
<proteinExistence type="predicted"/>
<dbReference type="Gene3D" id="3.40.50.720">
    <property type="entry name" value="NAD(P)-binding Rossmann-like Domain"/>
    <property type="match status" value="1"/>
</dbReference>
<evidence type="ECO:0000259" key="1">
    <source>
        <dbReference type="Pfam" id="PF01370"/>
    </source>
</evidence>
<protein>
    <submittedName>
        <fullName evidence="2">NAD-dependent epimerase/dehydratase family protein</fullName>
    </submittedName>
</protein>
<dbReference type="EMBL" id="JAQQXP010000001">
    <property type="protein sequence ID" value="MDC8830476.1"/>
    <property type="molecule type" value="Genomic_DNA"/>
</dbReference>
<dbReference type="PANTHER" id="PTHR43245">
    <property type="entry name" value="BIFUNCTIONAL POLYMYXIN RESISTANCE PROTEIN ARNA"/>
    <property type="match status" value="1"/>
</dbReference>
<comment type="caution">
    <text evidence="2">The sequence shown here is derived from an EMBL/GenBank/DDBJ whole genome shotgun (WGS) entry which is preliminary data.</text>
</comment>
<dbReference type="InterPro" id="IPR050177">
    <property type="entry name" value="Lipid_A_modif_metabolic_enz"/>
</dbReference>
<dbReference type="InterPro" id="IPR001509">
    <property type="entry name" value="Epimerase_deHydtase"/>
</dbReference>
<sequence>MKKVLVTGGAGYIGSVLVRILLDNHYHVTVLDKLSFGGESIVELLNHPNFVFVKGDVRDETILHKVMPGIDYIAHLAAIVGDPACAKEPELTKSINLDGAKLVYNIANKHNVKRFIFASTCSNYGKMDNSAGFVTETSPLAPVSLYAETKVEFEQFLLSQKANGATCIPTCLRFSTVYGLSPRLRFDLTVNEFTKELALGRELVIFGEQFWRPYCHVVDLSRSVLEVLNATSDKVAYEVFNVGDTSENYQKKMIVDEIQRLLPDAEISYVERNEDPRDYRVNFDKIARVLNFKITKTVPDGIAQVLQVVRDGFIKDPDSKVYSNI</sequence>
<name>A0ABT5L0C4_9ALTE</name>
<dbReference type="Proteomes" id="UP001218788">
    <property type="component" value="Unassembled WGS sequence"/>
</dbReference>
<dbReference type="Pfam" id="PF01370">
    <property type="entry name" value="Epimerase"/>
    <property type="match status" value="1"/>
</dbReference>
<accession>A0ABT5L0C4</accession>
<dbReference type="InterPro" id="IPR036291">
    <property type="entry name" value="NAD(P)-bd_dom_sf"/>
</dbReference>
<feature type="domain" description="NAD-dependent epimerase/dehydratase" evidence="1">
    <location>
        <begin position="4"/>
        <end position="243"/>
    </location>
</feature>
<evidence type="ECO:0000313" key="3">
    <source>
        <dbReference type="Proteomes" id="UP001218788"/>
    </source>
</evidence>
<reference evidence="2 3" key="1">
    <citation type="submission" date="2022-10" db="EMBL/GenBank/DDBJ databases">
        <title>Alteromonas sp. chi3 Genome sequencing.</title>
        <authorList>
            <person name="Park S."/>
        </authorList>
    </citation>
    <scope>NUCLEOTIDE SEQUENCE [LARGE SCALE GENOMIC DNA]</scope>
    <source>
        <strain evidence="3">chi3</strain>
    </source>
</reference>
<dbReference type="SUPFAM" id="SSF51735">
    <property type="entry name" value="NAD(P)-binding Rossmann-fold domains"/>
    <property type="match status" value="1"/>
</dbReference>
<dbReference type="RefSeq" id="WP_273639351.1">
    <property type="nucleotide sequence ID" value="NZ_JAQQXP010000001.1"/>
</dbReference>
<organism evidence="2 3">
    <name type="scientific">Alteromonas gilva</name>
    <dbReference type="NCBI Taxonomy" id="2987522"/>
    <lineage>
        <taxon>Bacteria</taxon>
        <taxon>Pseudomonadati</taxon>
        <taxon>Pseudomonadota</taxon>
        <taxon>Gammaproteobacteria</taxon>
        <taxon>Alteromonadales</taxon>
        <taxon>Alteromonadaceae</taxon>
        <taxon>Alteromonas/Salinimonas group</taxon>
        <taxon>Alteromonas</taxon>
    </lineage>
</organism>